<protein>
    <submittedName>
        <fullName evidence="2">Anti-sigma factor</fullName>
    </submittedName>
</protein>
<dbReference type="eggNOG" id="COG3806">
    <property type="taxonomic scope" value="Bacteria"/>
</dbReference>
<dbReference type="EMBL" id="AWFH01000056">
    <property type="protein sequence ID" value="KCZ58450.1"/>
    <property type="molecule type" value="Genomic_DNA"/>
</dbReference>
<comment type="caution">
    <text evidence="3">The sequence shown here is derived from an EMBL/GenBank/DDBJ whole genome shotgun (WGS) entry which is preliminary data.</text>
</comment>
<dbReference type="SUPFAM" id="SSF51182">
    <property type="entry name" value="RmlC-like cupins"/>
    <property type="match status" value="1"/>
</dbReference>
<dbReference type="InterPro" id="IPR025979">
    <property type="entry name" value="ChrR-like_cupin_dom"/>
</dbReference>
<dbReference type="AlphaFoldDB" id="A0A059DXZ9"/>
<gene>
    <name evidence="2" type="ORF">DCG65_06070</name>
    <name evidence="3" type="ORF">HY36_08705</name>
</gene>
<dbReference type="Pfam" id="PF12973">
    <property type="entry name" value="Cupin_7"/>
    <property type="match status" value="1"/>
</dbReference>
<dbReference type="Gene3D" id="1.10.10.1320">
    <property type="entry name" value="Anti-sigma factor, zinc-finger domain"/>
    <property type="match status" value="1"/>
</dbReference>
<dbReference type="InterPro" id="IPR041916">
    <property type="entry name" value="Anti_sigma_zinc_sf"/>
</dbReference>
<dbReference type="EMBL" id="DMBR01000185">
    <property type="protein sequence ID" value="HAE94106.1"/>
    <property type="molecule type" value="Genomic_DNA"/>
</dbReference>
<dbReference type="InterPro" id="IPR012807">
    <property type="entry name" value="Anti-sigma_ChrR"/>
</dbReference>
<keyword evidence="4" id="KW-1185">Reference proteome</keyword>
<sequence length="224" mass="23864">MEFVMMQETSPPSFSELYSAYAAGQLDPGFSLLLETQSMLRSDVRGALAVSETISGIMFETATPVAMSAGAGARALDLIDALEREEDLPARSAPSDAELAELPEPLRDAAFEAFDLAGWQGTAPGIRRMKLDVKSELEVELYRIQPNARVPRHSHGGTEFTLVVAGGFTDETGSYGPGDLAVKGPDDTHQPVGDAGEVCFALAVRDAGLKFTGVMGMIQRVLGR</sequence>
<dbReference type="RefSeq" id="WP_051602820.1">
    <property type="nucleotide sequence ID" value="NZ_AWFH01000056.1"/>
</dbReference>
<evidence type="ECO:0000313" key="4">
    <source>
        <dbReference type="Proteomes" id="UP000024547"/>
    </source>
</evidence>
<reference evidence="2 5" key="2">
    <citation type="journal article" date="2018" name="Nat. Biotechnol.">
        <title>A standardized bacterial taxonomy based on genome phylogeny substantially revises the tree of life.</title>
        <authorList>
            <person name="Parks D.H."/>
            <person name="Chuvochina M."/>
            <person name="Waite D.W."/>
            <person name="Rinke C."/>
            <person name="Skarshewski A."/>
            <person name="Chaumeil P.A."/>
            <person name="Hugenholtz P."/>
        </authorList>
    </citation>
    <scope>NUCLEOTIDE SEQUENCE [LARGE SCALE GENOMIC DNA]</scope>
    <source>
        <strain evidence="2">UBA8557</strain>
    </source>
</reference>
<reference evidence="3 4" key="1">
    <citation type="journal article" date="2014" name="Antonie Van Leeuwenhoek">
        <title>Hyphomonas beringensis sp. nov. and Hyphomonas chukchiensis sp. nov., isolated from surface seawater of the Bering Sea and Chukchi Sea.</title>
        <authorList>
            <person name="Li C."/>
            <person name="Lai Q."/>
            <person name="Li G."/>
            <person name="Dong C."/>
            <person name="Wang J."/>
            <person name="Liao Y."/>
            <person name="Shao Z."/>
        </authorList>
    </citation>
    <scope>NUCLEOTIDE SEQUENCE [LARGE SCALE GENOMIC DNA]</scope>
    <source>
        <strain evidence="3 4">22II1-22F38</strain>
    </source>
</reference>
<dbReference type="STRING" id="1280948.HY36_08705"/>
<proteinExistence type="predicted"/>
<dbReference type="Proteomes" id="UP000259173">
    <property type="component" value="Unassembled WGS sequence"/>
</dbReference>
<evidence type="ECO:0000313" key="5">
    <source>
        <dbReference type="Proteomes" id="UP000259173"/>
    </source>
</evidence>
<accession>A0A059DXZ9</accession>
<evidence type="ECO:0000313" key="3">
    <source>
        <dbReference type="EMBL" id="KCZ58450.1"/>
    </source>
</evidence>
<organism evidence="3 4">
    <name type="scientific">Hyphomonas atlantica</name>
    <dbReference type="NCBI Taxonomy" id="1280948"/>
    <lineage>
        <taxon>Bacteria</taxon>
        <taxon>Pseudomonadati</taxon>
        <taxon>Pseudomonadota</taxon>
        <taxon>Alphaproteobacteria</taxon>
        <taxon>Hyphomonadales</taxon>
        <taxon>Hyphomonadaceae</taxon>
        <taxon>Hyphomonas</taxon>
    </lineage>
</organism>
<feature type="domain" description="ChrR-like cupin" evidence="1">
    <location>
        <begin position="116"/>
        <end position="200"/>
    </location>
</feature>
<dbReference type="InterPro" id="IPR014710">
    <property type="entry name" value="RmlC-like_jellyroll"/>
</dbReference>
<dbReference type="CDD" id="cd20301">
    <property type="entry name" value="cupin_ChrR"/>
    <property type="match status" value="1"/>
</dbReference>
<dbReference type="Gene3D" id="2.60.120.10">
    <property type="entry name" value="Jelly Rolls"/>
    <property type="match status" value="1"/>
</dbReference>
<evidence type="ECO:0000259" key="1">
    <source>
        <dbReference type="Pfam" id="PF12973"/>
    </source>
</evidence>
<dbReference type="PATRIC" id="fig|1280948.3.peg.2863"/>
<dbReference type="InterPro" id="IPR011051">
    <property type="entry name" value="RmlC_Cupin_sf"/>
</dbReference>
<name>A0A059DXZ9_9PROT</name>
<dbReference type="OrthoDB" id="2988517at2"/>
<evidence type="ECO:0000313" key="2">
    <source>
        <dbReference type="EMBL" id="HAE94106.1"/>
    </source>
</evidence>
<dbReference type="Proteomes" id="UP000024547">
    <property type="component" value="Unassembled WGS sequence"/>
</dbReference>